<evidence type="ECO:0000256" key="2">
    <source>
        <dbReference type="ARBA" id="ARBA00022692"/>
    </source>
</evidence>
<evidence type="ECO:0000256" key="4">
    <source>
        <dbReference type="ARBA" id="ARBA00022989"/>
    </source>
</evidence>
<name>A0A559KJJ2_9MOLU</name>
<dbReference type="InterPro" id="IPR023214">
    <property type="entry name" value="HAD_sf"/>
</dbReference>
<keyword evidence="2 6" id="KW-0812">Transmembrane</keyword>
<dbReference type="Gene3D" id="2.70.150.10">
    <property type="entry name" value="Calcium-transporting ATPase, cytoplasmic transduction domain A"/>
    <property type="match status" value="1"/>
</dbReference>
<dbReference type="InterPro" id="IPR023299">
    <property type="entry name" value="ATPase_P-typ_cyto_dom_N"/>
</dbReference>
<comment type="caution">
    <text evidence="8">The sequence shown here is derived from an EMBL/GenBank/DDBJ whole genome shotgun (WGS) entry which is preliminary data.</text>
</comment>
<evidence type="ECO:0000256" key="6">
    <source>
        <dbReference type="SAM" id="Phobius"/>
    </source>
</evidence>
<dbReference type="GO" id="GO:0016020">
    <property type="term" value="C:membrane"/>
    <property type="evidence" value="ECO:0007669"/>
    <property type="project" value="UniProtKB-SubCell"/>
</dbReference>
<feature type="transmembrane region" description="Helical" evidence="6">
    <location>
        <begin position="278"/>
        <end position="306"/>
    </location>
</feature>
<dbReference type="SUPFAM" id="SSF81653">
    <property type="entry name" value="Calcium ATPase, transduction domain A"/>
    <property type="match status" value="1"/>
</dbReference>
<dbReference type="SUPFAM" id="SSF56784">
    <property type="entry name" value="HAD-like"/>
    <property type="match status" value="1"/>
</dbReference>
<dbReference type="PROSITE" id="PS00154">
    <property type="entry name" value="ATPASE_E1_E2"/>
    <property type="match status" value="1"/>
</dbReference>
<dbReference type="Gene3D" id="1.20.1110.10">
    <property type="entry name" value="Calcium-transporting ATPase, transmembrane domain"/>
    <property type="match status" value="1"/>
</dbReference>
<evidence type="ECO:0000259" key="7">
    <source>
        <dbReference type="Pfam" id="PF00122"/>
    </source>
</evidence>
<dbReference type="SFLD" id="SFLDG00002">
    <property type="entry name" value="C1.7:_P-type_atpase_like"/>
    <property type="match status" value="1"/>
</dbReference>
<dbReference type="SUPFAM" id="SSF81665">
    <property type="entry name" value="Calcium ATPase, transmembrane domain M"/>
    <property type="match status" value="1"/>
</dbReference>
<feature type="transmembrane region" description="Helical" evidence="6">
    <location>
        <begin position="700"/>
        <end position="721"/>
    </location>
</feature>
<dbReference type="EMBL" id="VIAE01000003">
    <property type="protein sequence ID" value="TVY12303.1"/>
    <property type="molecule type" value="Genomic_DNA"/>
</dbReference>
<proteinExistence type="predicted"/>
<keyword evidence="9" id="KW-1185">Reference proteome</keyword>
<dbReference type="GO" id="GO:0016887">
    <property type="term" value="F:ATP hydrolysis activity"/>
    <property type="evidence" value="ECO:0007669"/>
    <property type="project" value="InterPro"/>
</dbReference>
<dbReference type="SFLD" id="SFLDS00003">
    <property type="entry name" value="Haloacid_Dehalogenase"/>
    <property type="match status" value="1"/>
</dbReference>
<dbReference type="PANTHER" id="PTHR42861">
    <property type="entry name" value="CALCIUM-TRANSPORTING ATPASE"/>
    <property type="match status" value="1"/>
</dbReference>
<dbReference type="GO" id="GO:0005524">
    <property type="term" value="F:ATP binding"/>
    <property type="evidence" value="ECO:0007669"/>
    <property type="project" value="InterPro"/>
</dbReference>
<protein>
    <submittedName>
        <fullName evidence="8">H+ transporting ATPase, P-type ATPase</fullName>
    </submittedName>
</protein>
<sequence>MNKKELNNKKKNNINGKLMIKKNPKEEFILNNIKGLTSEEVKIKLQNPNINQSNKNNIKSKTIKDIIFTNIFTFFNLLILIVAFIIIYIKCYEQLFFLFINFLNLTVNIVQEIRAKKILDKISLLTSNNSKVIRNGKIHILSVDDILVDDILLLELGSQIVVDARLMEGKLEVNEALLTGESKNVFKKEKDLLYSGSYVVSGYAYAKVIAIGSNVYISKLTQKAKKYQKIKTPLTIIFRTLIITIILLLLPLSFLLFLTMKTKLMTIDVYDNDNKEFILGFCCFILCVMPSGLFLLTSMTLAVGFIKLAKNKAYVRDLFGIEMLAQIDVLCLDKTGTITDGFMEVKEVIEYPDFKFLPKNFISAIVGVFPNNNSTQKALYDKFVSKSNNNKFYSIKKTRFFSSVNKYSAVEFETLGTFLLGAPEFILKKNFHDIKNDVDNKSQLGYRVLLLAQTDTKLEFIDENTKYKNIALIMIEDKIKEDVYKIIEDFKKNDVKIKIISGDDAETLTFIGKRIGILGESQKAINLTDLTNEEISYVVSKCDVFGRSTPEQKQYILKQLKENNYKVAMIGDGVNDILAFKEAHISIAMASGSKSTQNVANLVLMDSRFNSLIQVVAEGKRVVNNLKKISVLFLTKTISTFILAILVLVYNLFHLGKIKPFPLNPLKFNLIDNFFIGIPSFFLALEMNNKKIKPNFLKSILIESFPYALLIGFNYLCLLLFTKDLTNDDLSTLTTLTTALVFFNLLINNCIPFNKLKTILLIFMFWIFIVFGFVFSLKFLILKSHLKIFGFLFIINFIFVFFSKRKLKKFQK</sequence>
<accession>A0A559KJJ2</accession>
<dbReference type="Pfam" id="PF00122">
    <property type="entry name" value="E1-E2_ATPase"/>
    <property type="match status" value="1"/>
</dbReference>
<keyword evidence="4 6" id="KW-1133">Transmembrane helix</keyword>
<evidence type="ECO:0000313" key="8">
    <source>
        <dbReference type="EMBL" id="TVY12303.1"/>
    </source>
</evidence>
<feature type="transmembrane region" description="Helical" evidence="6">
    <location>
        <begin position="67"/>
        <end position="89"/>
    </location>
</feature>
<dbReference type="Pfam" id="PF00702">
    <property type="entry name" value="Hydrolase"/>
    <property type="match status" value="1"/>
</dbReference>
<evidence type="ECO:0000256" key="3">
    <source>
        <dbReference type="ARBA" id="ARBA00022967"/>
    </source>
</evidence>
<dbReference type="Gene3D" id="3.40.1110.10">
    <property type="entry name" value="Calcium-transporting ATPase, cytoplasmic domain N"/>
    <property type="match status" value="1"/>
</dbReference>
<dbReference type="InterPro" id="IPR018303">
    <property type="entry name" value="ATPase_P-typ_P_site"/>
</dbReference>
<dbReference type="Proteomes" id="UP000320078">
    <property type="component" value="Unassembled WGS sequence"/>
</dbReference>
<dbReference type="SFLD" id="SFLDF00027">
    <property type="entry name" value="p-type_atpase"/>
    <property type="match status" value="1"/>
</dbReference>
<feature type="transmembrane region" description="Helical" evidence="6">
    <location>
        <begin position="786"/>
        <end position="803"/>
    </location>
</feature>
<feature type="transmembrane region" description="Helical" evidence="6">
    <location>
        <begin position="733"/>
        <end position="751"/>
    </location>
</feature>
<evidence type="ECO:0000256" key="1">
    <source>
        <dbReference type="ARBA" id="ARBA00004141"/>
    </source>
</evidence>
<organism evidence="8 9">
    <name type="scientific">Candidatus Phytoplasma pini</name>
    <dbReference type="NCBI Taxonomy" id="267362"/>
    <lineage>
        <taxon>Bacteria</taxon>
        <taxon>Bacillati</taxon>
        <taxon>Mycoplasmatota</taxon>
        <taxon>Mollicutes</taxon>
        <taxon>Acholeplasmatales</taxon>
        <taxon>Acholeplasmataceae</taxon>
        <taxon>Candidatus Phytoplasma</taxon>
    </lineage>
</organism>
<dbReference type="RefSeq" id="WP_246058867.1">
    <property type="nucleotide sequence ID" value="NZ_VIAE01000003.1"/>
</dbReference>
<feature type="transmembrane region" description="Helical" evidence="6">
    <location>
        <begin position="236"/>
        <end position="258"/>
    </location>
</feature>
<dbReference type="InterPro" id="IPR001757">
    <property type="entry name" value="P_typ_ATPase"/>
</dbReference>
<dbReference type="Gene3D" id="3.40.50.1000">
    <property type="entry name" value="HAD superfamily/HAD-like"/>
    <property type="match status" value="1"/>
</dbReference>
<evidence type="ECO:0000256" key="5">
    <source>
        <dbReference type="ARBA" id="ARBA00023136"/>
    </source>
</evidence>
<keyword evidence="5 6" id="KW-0472">Membrane</keyword>
<dbReference type="InterPro" id="IPR044492">
    <property type="entry name" value="P_typ_ATPase_HD_dom"/>
</dbReference>
<feature type="transmembrane region" description="Helical" evidence="6">
    <location>
        <begin position="670"/>
        <end position="688"/>
    </location>
</feature>
<evidence type="ECO:0000313" key="9">
    <source>
        <dbReference type="Proteomes" id="UP000320078"/>
    </source>
</evidence>
<dbReference type="PROSITE" id="PS01229">
    <property type="entry name" value="COF_2"/>
    <property type="match status" value="1"/>
</dbReference>
<reference evidence="8 9" key="1">
    <citation type="submission" date="2019-06" db="EMBL/GenBank/DDBJ databases">
        <title>Draft Genome Sequence of Candidatus Phytoplasma pini-Related Strain MDPP: A Resource for Comparative Genomics of Gymnosperm-infecting Phytoplasmas.</title>
        <authorList>
            <person name="Cai W."/>
            <person name="Costanzo S."/>
            <person name="Shao J."/>
            <person name="Zhao Y."/>
            <person name="Davis R."/>
        </authorList>
    </citation>
    <scope>NUCLEOTIDE SEQUENCE [LARGE SCALE GENOMIC DNA]</scope>
    <source>
        <strain evidence="8 9">MDPP</strain>
    </source>
</reference>
<comment type="subcellular location">
    <subcellularLocation>
        <location evidence="1">Membrane</location>
        <topology evidence="1">Multi-pass membrane protein</topology>
    </subcellularLocation>
</comment>
<dbReference type="NCBIfam" id="TIGR01494">
    <property type="entry name" value="ATPase_P-type"/>
    <property type="match status" value="2"/>
</dbReference>
<feature type="transmembrane region" description="Helical" evidence="6">
    <location>
        <begin position="758"/>
        <end position="780"/>
    </location>
</feature>
<dbReference type="InterPro" id="IPR036412">
    <property type="entry name" value="HAD-like_sf"/>
</dbReference>
<dbReference type="PRINTS" id="PR00120">
    <property type="entry name" value="HATPASE"/>
</dbReference>
<dbReference type="InterPro" id="IPR059000">
    <property type="entry name" value="ATPase_P-type_domA"/>
</dbReference>
<dbReference type="AlphaFoldDB" id="A0A559KJJ2"/>
<dbReference type="PRINTS" id="PR00119">
    <property type="entry name" value="CATATPASE"/>
</dbReference>
<dbReference type="InterPro" id="IPR023298">
    <property type="entry name" value="ATPase_P-typ_TM_dom_sf"/>
</dbReference>
<feature type="domain" description="P-type ATPase A" evidence="7">
    <location>
        <begin position="125"/>
        <end position="224"/>
    </location>
</feature>
<gene>
    <name evidence="8" type="ORF">MDPP_00183</name>
</gene>
<feature type="transmembrane region" description="Helical" evidence="6">
    <location>
        <begin position="629"/>
        <end position="650"/>
    </location>
</feature>
<dbReference type="InterPro" id="IPR008250">
    <property type="entry name" value="ATPase_P-typ_transduc_dom_A_sf"/>
</dbReference>
<keyword evidence="3" id="KW-1278">Translocase</keyword>